<evidence type="ECO:0000259" key="3">
    <source>
        <dbReference type="PROSITE" id="PS51205"/>
    </source>
</evidence>
<dbReference type="SUPFAM" id="SSF109993">
    <property type="entry name" value="VPS9 domain"/>
    <property type="match status" value="1"/>
</dbReference>
<dbReference type="AlphaFoldDB" id="A0A8C5PWJ3"/>
<protein>
    <submittedName>
        <fullName evidence="4">Ankyrin repeat domain 27</fullName>
    </submittedName>
</protein>
<dbReference type="GO" id="GO:0030133">
    <property type="term" value="C:transport vesicle"/>
    <property type="evidence" value="ECO:0007669"/>
    <property type="project" value="TreeGrafter"/>
</dbReference>
<sequence>MAMYDEDILNNPFYLAIQRQRPDLINKVAEVHGAVLVPCKGSLSNLSDAAYPFDSYVLKPADQGFQTENGKEIFIQGNLVKLGAGFPNHFSVPILFEETFYNEREESFSILCISRPLEKDENAEEPSSPPTTCTLKNIEDVKEFLGKHIERFDKNVSSFRSTFKVHERKSLRHYIDSVNALYTKCLQHLLRDSHLRSIAKQETQMMLMKQAVEMYVHHGLYDLIFKQVGTIEACEDAAFNKITRSLQDLQQKDLGVKTEFSINIPRAKRVLAQLNRCTSPQQKLVCLCKVVQTIMHSPSQRVNMEMMCADDLLSVLLYLLVKTEIPNWMANLCYIKNFRFCSTTKDELGYCLTSIEAAIEFIRHGNLTQTIAEADKSFLWRRMSLMSRVSTTPIDCLFKHVASGNQEEVEELLSQGDSDEDVTQKMCHPLCSCDSCDKLVSGKLNDSSIVTPFSRDDRGYTPLHVAAICGQAQCIDLLIAKGAAVNATDYHGSTPLHLACQKGYQKIALLLLHYKACRDVKDNNGNTALHLACTYGHEDCVKALVYYDVHSCRIDCGNEKGDTPLHIAARWGYQAIIDVLLQNGAGTGVQNRRKETPLQCALNPKILSMIEDAEVMKARTPSGSESTSQSPPQSTDTISSESSETSLSSQSPDPKKESVKSKYKEVEKLLRAVCDGDLEMVRYLLEWVDDDLEDEADDVPVGLKEFCHPLCQCHKCGPAQKKLSKIPPNGLSVNVTSRDGFTPLHIAAMQGHSMLVSLLLKHGANVDAKNTNRALPLHLACRSGHLEVVKFLIDYSMGKNKKDMGGNTPLIYACTGGHVHIAAVLLEHGASVTLCNVKGNSALHEAVRKNDHSLVHLLLLYGAEVEIRNKRQYTPLDYVKENSKIQQLLQSASNNLLSANGSVAPGEQTTCVRKKSTTSNPHAAGRDLGPRNVTLPHSKPSNVKQIRRDKSMPNFDEDLINKLSINTSKPSDVNPNMPCDAEAKEKPVSESCPPPKATHVVRRHSLNVHCLVDSPESCSEASDTLNETDVSSPLSDTYDQDFDDEPCLSTRELCDMNRHLAPSSEIVGITEDLNKLTKMADLDCSGCTDCSCVACTLAVESSWSVIGSSNQSSCDTCAHDGFDTIDL</sequence>
<gene>
    <name evidence="4" type="primary">ANKRD27</name>
</gene>
<dbReference type="CDD" id="cd22886">
    <property type="entry name" value="ANKRD27_zf2"/>
    <property type="match status" value="1"/>
</dbReference>
<feature type="region of interest" description="Disordered" evidence="2">
    <location>
        <begin position="1016"/>
        <end position="1036"/>
    </location>
</feature>
<dbReference type="InterPro" id="IPR002110">
    <property type="entry name" value="Ankyrin_rpt"/>
</dbReference>
<dbReference type="GO" id="GO:0005770">
    <property type="term" value="C:late endosome"/>
    <property type="evidence" value="ECO:0007669"/>
    <property type="project" value="TreeGrafter"/>
</dbReference>
<dbReference type="PANTHER" id="PTHR24170:SF2">
    <property type="entry name" value="ANKYRIN REPEAT DOMAIN-CONTAINING PROTEIN 27"/>
    <property type="match status" value="1"/>
</dbReference>
<dbReference type="Pfam" id="PF12796">
    <property type="entry name" value="Ank_2"/>
    <property type="match status" value="3"/>
</dbReference>
<dbReference type="SUPFAM" id="SSF48403">
    <property type="entry name" value="Ankyrin repeat"/>
    <property type="match status" value="2"/>
</dbReference>
<dbReference type="SMART" id="SM00248">
    <property type="entry name" value="ANK"/>
    <property type="match status" value="9"/>
</dbReference>
<dbReference type="GO" id="GO:0043005">
    <property type="term" value="C:neuron projection"/>
    <property type="evidence" value="ECO:0007669"/>
    <property type="project" value="TreeGrafter"/>
</dbReference>
<feature type="repeat" description="ANK" evidence="1">
    <location>
        <begin position="524"/>
        <end position="545"/>
    </location>
</feature>
<feature type="repeat" description="ANK" evidence="1">
    <location>
        <begin position="838"/>
        <end position="870"/>
    </location>
</feature>
<dbReference type="GO" id="GO:0005886">
    <property type="term" value="C:plasma membrane"/>
    <property type="evidence" value="ECO:0007669"/>
    <property type="project" value="TreeGrafter"/>
</dbReference>
<keyword evidence="5" id="KW-1185">Reference proteome</keyword>
<reference evidence="4" key="2">
    <citation type="submission" date="2025-09" db="UniProtKB">
        <authorList>
            <consortium name="Ensembl"/>
        </authorList>
    </citation>
    <scope>IDENTIFICATION</scope>
</reference>
<feature type="compositionally biased region" description="Low complexity" evidence="2">
    <location>
        <begin position="620"/>
        <end position="652"/>
    </location>
</feature>
<dbReference type="Ensembl" id="ENSLLET00000030081.1">
    <property type="protein sequence ID" value="ENSLLEP00000028955.1"/>
    <property type="gene ID" value="ENSLLEG00000018378.1"/>
</dbReference>
<dbReference type="InterPro" id="IPR051248">
    <property type="entry name" value="UPF0507/Ank_repeat_27"/>
</dbReference>
<dbReference type="InterPro" id="IPR036770">
    <property type="entry name" value="Ankyrin_rpt-contain_sf"/>
</dbReference>
<dbReference type="PRINTS" id="PR01415">
    <property type="entry name" value="ANKYRIN"/>
</dbReference>
<feature type="region of interest" description="Disordered" evidence="2">
    <location>
        <begin position="616"/>
        <end position="661"/>
    </location>
</feature>
<feature type="repeat" description="ANK" evidence="1">
    <location>
        <begin position="805"/>
        <end position="837"/>
    </location>
</feature>
<dbReference type="GO" id="GO:0000149">
    <property type="term" value="F:SNARE binding"/>
    <property type="evidence" value="ECO:0007669"/>
    <property type="project" value="TreeGrafter"/>
</dbReference>
<accession>A0A8C5PWJ3</accession>
<evidence type="ECO:0000256" key="1">
    <source>
        <dbReference type="PROSITE-ProRule" id="PRU00023"/>
    </source>
</evidence>
<dbReference type="Pfam" id="PF02204">
    <property type="entry name" value="VPS9"/>
    <property type="match status" value="1"/>
</dbReference>
<dbReference type="GO" id="GO:0005769">
    <property type="term" value="C:early endosome"/>
    <property type="evidence" value="ECO:0007669"/>
    <property type="project" value="TreeGrafter"/>
</dbReference>
<dbReference type="PANTHER" id="PTHR24170">
    <property type="entry name" value="ANKYRIN REPEAT DOMAIN-CONTAINING PROTEIN 27"/>
    <property type="match status" value="1"/>
</dbReference>
<evidence type="ECO:0000313" key="4">
    <source>
        <dbReference type="Ensembl" id="ENSLLEP00000028955.1"/>
    </source>
</evidence>
<feature type="repeat" description="ANK" evidence="1">
    <location>
        <begin position="491"/>
        <end position="523"/>
    </location>
</feature>
<reference evidence="4" key="1">
    <citation type="submission" date="2025-08" db="UniProtKB">
        <authorList>
            <consortium name="Ensembl"/>
        </authorList>
    </citation>
    <scope>IDENTIFICATION</scope>
</reference>
<dbReference type="GO" id="GO:0048812">
    <property type="term" value="P:neuron projection morphogenesis"/>
    <property type="evidence" value="ECO:0007669"/>
    <property type="project" value="TreeGrafter"/>
</dbReference>
<dbReference type="SMART" id="SM00167">
    <property type="entry name" value="VPS9"/>
    <property type="match status" value="1"/>
</dbReference>
<evidence type="ECO:0000313" key="5">
    <source>
        <dbReference type="Proteomes" id="UP000694569"/>
    </source>
</evidence>
<dbReference type="Proteomes" id="UP000694569">
    <property type="component" value="Unplaced"/>
</dbReference>
<feature type="domain" description="VPS9" evidence="3">
    <location>
        <begin position="233"/>
        <end position="371"/>
    </location>
</feature>
<organism evidence="4 5">
    <name type="scientific">Leptobrachium leishanense</name>
    <name type="common">Leishan spiny toad</name>
    <dbReference type="NCBI Taxonomy" id="445787"/>
    <lineage>
        <taxon>Eukaryota</taxon>
        <taxon>Metazoa</taxon>
        <taxon>Chordata</taxon>
        <taxon>Craniata</taxon>
        <taxon>Vertebrata</taxon>
        <taxon>Euteleostomi</taxon>
        <taxon>Amphibia</taxon>
        <taxon>Batrachia</taxon>
        <taxon>Anura</taxon>
        <taxon>Pelobatoidea</taxon>
        <taxon>Megophryidae</taxon>
        <taxon>Leptobrachium</taxon>
    </lineage>
</organism>
<dbReference type="Gene3D" id="1.25.40.20">
    <property type="entry name" value="Ankyrin repeat-containing domain"/>
    <property type="match status" value="2"/>
</dbReference>
<feature type="repeat" description="ANK" evidence="1">
    <location>
        <begin position="458"/>
        <end position="490"/>
    </location>
</feature>
<feature type="region of interest" description="Disordered" evidence="2">
    <location>
        <begin position="915"/>
        <end position="941"/>
    </location>
</feature>
<feature type="repeat" description="ANK" evidence="1">
    <location>
        <begin position="772"/>
        <end position="804"/>
    </location>
</feature>
<dbReference type="PROSITE" id="PS50088">
    <property type="entry name" value="ANK_REPEAT"/>
    <property type="match status" value="8"/>
</dbReference>
<dbReference type="PROSITE" id="PS50297">
    <property type="entry name" value="ANK_REP_REGION"/>
    <property type="match status" value="8"/>
</dbReference>
<dbReference type="GO" id="GO:0005085">
    <property type="term" value="F:guanyl-nucleotide exchange factor activity"/>
    <property type="evidence" value="ECO:0007669"/>
    <property type="project" value="TreeGrafter"/>
</dbReference>
<dbReference type="Gene3D" id="1.20.1050.80">
    <property type="entry name" value="VPS9 domain"/>
    <property type="match status" value="1"/>
</dbReference>
<proteinExistence type="predicted"/>
<evidence type="ECO:0000256" key="2">
    <source>
        <dbReference type="SAM" id="MobiDB-lite"/>
    </source>
</evidence>
<keyword evidence="1" id="KW-0040">ANK repeat</keyword>
<dbReference type="GO" id="GO:0097422">
    <property type="term" value="C:tubular endosome"/>
    <property type="evidence" value="ECO:0007669"/>
    <property type="project" value="TreeGrafter"/>
</dbReference>
<dbReference type="OrthoDB" id="411646at2759"/>
<feature type="repeat" description="ANK" evidence="1">
    <location>
        <begin position="739"/>
        <end position="771"/>
    </location>
</feature>
<name>A0A8C5PWJ3_9ANUR</name>
<dbReference type="InterPro" id="IPR037191">
    <property type="entry name" value="VPS9_dom_sf"/>
</dbReference>
<dbReference type="GO" id="GO:0045022">
    <property type="term" value="P:early endosome to late endosome transport"/>
    <property type="evidence" value="ECO:0007669"/>
    <property type="project" value="TreeGrafter"/>
</dbReference>
<dbReference type="CDD" id="cd22885">
    <property type="entry name" value="ANKRD27_zf1"/>
    <property type="match status" value="1"/>
</dbReference>
<dbReference type="FunFam" id="1.20.1050.80:FF:000013">
    <property type="entry name" value="Ankyrin repeat domain 27 (VPS9 domain)"/>
    <property type="match status" value="1"/>
</dbReference>
<feature type="repeat" description="ANK" evidence="1">
    <location>
        <begin position="560"/>
        <end position="592"/>
    </location>
</feature>
<dbReference type="FunFam" id="1.25.40.20:FF:000065">
    <property type="entry name" value="Ankyrin repeat domain-containing protein 27"/>
    <property type="match status" value="1"/>
</dbReference>
<dbReference type="Pfam" id="PF13637">
    <property type="entry name" value="Ank_4"/>
    <property type="match status" value="1"/>
</dbReference>
<dbReference type="InterPro" id="IPR003123">
    <property type="entry name" value="VPS9"/>
</dbReference>
<dbReference type="PROSITE" id="PS51205">
    <property type="entry name" value="VPS9"/>
    <property type="match status" value="1"/>
</dbReference>
<dbReference type="GeneTree" id="ENSGT00940000157021"/>